<dbReference type="InterPro" id="IPR029058">
    <property type="entry name" value="AB_hydrolase_fold"/>
</dbReference>
<dbReference type="SUPFAM" id="SSF53474">
    <property type="entry name" value="alpha/beta-Hydrolases"/>
    <property type="match status" value="1"/>
</dbReference>
<dbReference type="Pfam" id="PF12697">
    <property type="entry name" value="Abhydrolase_6"/>
    <property type="match status" value="1"/>
</dbReference>
<dbReference type="RefSeq" id="WP_188358346.1">
    <property type="nucleotide sequence ID" value="NZ_BMDC01000001.1"/>
</dbReference>
<feature type="binding site" evidence="2">
    <location>
        <position position="35"/>
    </location>
    <ligand>
        <name>substrate</name>
    </ligand>
</feature>
<comment type="caution">
    <text evidence="5">The sequence shown here is derived from an EMBL/GenBank/DDBJ whole genome shotgun (WGS) entry which is preliminary data.</text>
</comment>
<dbReference type="InterPro" id="IPR012354">
    <property type="entry name" value="Esterase_lipase"/>
</dbReference>
<dbReference type="Gene3D" id="3.40.50.1820">
    <property type="entry name" value="alpha/beta hydrolase"/>
    <property type="match status" value="1"/>
</dbReference>
<dbReference type="PIRSF" id="PIRSF017388">
    <property type="entry name" value="Esterase_lipase"/>
    <property type="match status" value="1"/>
</dbReference>
<accession>A0A917IJJ2</accession>
<evidence type="ECO:0000256" key="2">
    <source>
        <dbReference type="PIRSR" id="PIRSR017388-2"/>
    </source>
</evidence>
<feature type="active site" description="Charge relay system" evidence="1">
    <location>
        <position position="231"/>
    </location>
</feature>
<organism evidence="5 6">
    <name type="scientific">Rothia aerolata</name>
    <dbReference type="NCBI Taxonomy" id="1812262"/>
    <lineage>
        <taxon>Bacteria</taxon>
        <taxon>Bacillati</taxon>
        <taxon>Actinomycetota</taxon>
        <taxon>Actinomycetes</taxon>
        <taxon>Micrococcales</taxon>
        <taxon>Micrococcaceae</taxon>
        <taxon>Rothia</taxon>
    </lineage>
</organism>
<dbReference type="Proteomes" id="UP000600171">
    <property type="component" value="Unassembled WGS sequence"/>
</dbReference>
<feature type="binding site" evidence="2">
    <location>
        <position position="104"/>
    </location>
    <ligand>
        <name>substrate</name>
    </ligand>
</feature>
<dbReference type="InterPro" id="IPR051044">
    <property type="entry name" value="MAG_DAG_Lipase"/>
</dbReference>
<evidence type="ECO:0000313" key="5">
    <source>
        <dbReference type="EMBL" id="GGH56402.1"/>
    </source>
</evidence>
<feature type="site" description="Important for substrate specificity" evidence="3">
    <location>
        <position position="151"/>
    </location>
</feature>
<sequence>MSETATEHSLPSDINHEPLSAAGSKKIGIVVVHGFTGSPWSVRPVAEFFAEQGYAVEMPRLPGHGTRWQDMVETTYLQWLDEVDRAYWRLKADGHDVVLFGLSMGGGLAIRESIRREVAGTILVNPFVQDPTPALRFAKIASRFSLTTEGITSDIAKPGVDEGGYLRVPLKAAHQLHRLGQDTRPMLGALKNPVLYFRSDQDHVVSDSSHRYFMKKVQSPIEFVSLNRSYHVATLDYDAPVILEKSLEFVRELESR</sequence>
<proteinExistence type="predicted"/>
<name>A0A917IJJ2_9MICC</name>
<evidence type="ECO:0000256" key="3">
    <source>
        <dbReference type="PIRSR" id="PIRSR017388-3"/>
    </source>
</evidence>
<feature type="active site" description="Charge relay system" evidence="1">
    <location>
        <position position="202"/>
    </location>
</feature>
<dbReference type="EMBL" id="BMDC01000001">
    <property type="protein sequence ID" value="GGH56402.1"/>
    <property type="molecule type" value="Genomic_DNA"/>
</dbReference>
<keyword evidence="6" id="KW-1185">Reference proteome</keyword>
<reference evidence="5 6" key="1">
    <citation type="journal article" date="2014" name="Int. J. Syst. Evol. Microbiol.">
        <title>Complete genome sequence of Corynebacterium casei LMG S-19264T (=DSM 44701T), isolated from a smear-ripened cheese.</title>
        <authorList>
            <consortium name="US DOE Joint Genome Institute (JGI-PGF)"/>
            <person name="Walter F."/>
            <person name="Albersmeier A."/>
            <person name="Kalinowski J."/>
            <person name="Ruckert C."/>
        </authorList>
    </citation>
    <scope>NUCLEOTIDE SEQUENCE [LARGE SCALE GENOMIC DNA]</scope>
    <source>
        <strain evidence="5 6">CCM 8669</strain>
    </source>
</reference>
<protein>
    <submittedName>
        <fullName evidence="5">Esterase</fullName>
    </submittedName>
</protein>
<dbReference type="GO" id="GO:0052689">
    <property type="term" value="F:carboxylic ester hydrolase activity"/>
    <property type="evidence" value="ECO:0007669"/>
    <property type="project" value="InterPro"/>
</dbReference>
<gene>
    <name evidence="5" type="ORF">GCM10007359_00460</name>
</gene>
<dbReference type="PANTHER" id="PTHR11614">
    <property type="entry name" value="PHOSPHOLIPASE-RELATED"/>
    <property type="match status" value="1"/>
</dbReference>
<evidence type="ECO:0000256" key="1">
    <source>
        <dbReference type="PIRSR" id="PIRSR017388-1"/>
    </source>
</evidence>
<evidence type="ECO:0000259" key="4">
    <source>
        <dbReference type="Pfam" id="PF12697"/>
    </source>
</evidence>
<dbReference type="AlphaFoldDB" id="A0A917IJJ2"/>
<dbReference type="InterPro" id="IPR000073">
    <property type="entry name" value="AB_hydrolase_1"/>
</dbReference>
<feature type="active site" description="Nucleophile" evidence="1">
    <location>
        <position position="103"/>
    </location>
</feature>
<evidence type="ECO:0000313" key="6">
    <source>
        <dbReference type="Proteomes" id="UP000600171"/>
    </source>
</evidence>
<feature type="domain" description="AB hydrolase-1" evidence="4">
    <location>
        <begin position="29"/>
        <end position="235"/>
    </location>
</feature>